<dbReference type="PANTHER" id="PTHR42923">
    <property type="entry name" value="PROTOPORPHYRINOGEN OXIDASE"/>
    <property type="match status" value="1"/>
</dbReference>
<evidence type="ECO:0000313" key="2">
    <source>
        <dbReference type="EMBL" id="ROO91221.1"/>
    </source>
</evidence>
<sequence length="381" mass="41628">MAHIAMIGIPAISHVLPGLEIIRELVARGHRVTYARTVGNMGQAFLLSAVGLGRDGDDAAIARMLNGPTNEAWIDPWVALLKERGVRFVMDRTVEGFDLAGGRIVSARSVDAAGTAHRIDADWFVCAVPPDRAVRLWSPELLRLAPSLEGVGRLRTDWMNGVQFYLRESPRGLGELLSFMDSPWQITAVLQSSLWDRDFKADYGDGSVADCLSLDVSDWDTPGMVYGKPAKRCSPAQIIAECWAQMKAHLEDTGATVLPDAILHSWFIDPAITWNAATGQNSNDELLTVNTIGSWRDRPEARTGVPNLFLAGDYLRTHTDLATMESANESARRAVAALLQEAGSAAAAPTLWPLYQPPQLDGLKRIDARRFARGLPHALDT</sequence>
<evidence type="ECO:0000259" key="1">
    <source>
        <dbReference type="Pfam" id="PF01593"/>
    </source>
</evidence>
<organism evidence="2 3">
    <name type="scientific">Actinocorallia herbida</name>
    <dbReference type="NCBI Taxonomy" id="58109"/>
    <lineage>
        <taxon>Bacteria</taxon>
        <taxon>Bacillati</taxon>
        <taxon>Actinomycetota</taxon>
        <taxon>Actinomycetes</taxon>
        <taxon>Streptosporangiales</taxon>
        <taxon>Thermomonosporaceae</taxon>
        <taxon>Actinocorallia</taxon>
    </lineage>
</organism>
<dbReference type="Proteomes" id="UP000272400">
    <property type="component" value="Unassembled WGS sequence"/>
</dbReference>
<dbReference type="InterPro" id="IPR002937">
    <property type="entry name" value="Amino_oxidase"/>
</dbReference>
<proteinExistence type="predicted"/>
<keyword evidence="3" id="KW-1185">Reference proteome</keyword>
<dbReference type="InterPro" id="IPR036188">
    <property type="entry name" value="FAD/NAD-bd_sf"/>
</dbReference>
<dbReference type="GO" id="GO:0016491">
    <property type="term" value="F:oxidoreductase activity"/>
    <property type="evidence" value="ECO:0007669"/>
    <property type="project" value="InterPro"/>
</dbReference>
<reference evidence="2 3" key="1">
    <citation type="submission" date="2018-11" db="EMBL/GenBank/DDBJ databases">
        <title>Sequencing the genomes of 1000 actinobacteria strains.</title>
        <authorList>
            <person name="Klenk H.-P."/>
        </authorList>
    </citation>
    <scope>NUCLEOTIDE SEQUENCE [LARGE SCALE GENOMIC DNA]</scope>
    <source>
        <strain evidence="2 3">DSM 44254</strain>
    </source>
</reference>
<dbReference type="EMBL" id="RJKE01000001">
    <property type="protein sequence ID" value="ROO91221.1"/>
    <property type="molecule type" value="Genomic_DNA"/>
</dbReference>
<comment type="caution">
    <text evidence="2">The sequence shown here is derived from an EMBL/GenBank/DDBJ whole genome shotgun (WGS) entry which is preliminary data.</text>
</comment>
<dbReference type="Gene3D" id="3.40.50.2000">
    <property type="entry name" value="Glycogen Phosphorylase B"/>
    <property type="match status" value="1"/>
</dbReference>
<dbReference type="SUPFAM" id="SSF53756">
    <property type="entry name" value="UDP-Glycosyltransferase/glycogen phosphorylase"/>
    <property type="match status" value="1"/>
</dbReference>
<dbReference type="AlphaFoldDB" id="A0A3N1DCI5"/>
<accession>A0A3N1DCI5</accession>
<dbReference type="Pfam" id="PF01593">
    <property type="entry name" value="Amino_oxidase"/>
    <property type="match status" value="1"/>
</dbReference>
<dbReference type="InterPro" id="IPR050464">
    <property type="entry name" value="Zeta_carotene_desat/Oxidored"/>
</dbReference>
<name>A0A3N1DCI5_9ACTN</name>
<feature type="domain" description="Amine oxidase" evidence="1">
    <location>
        <begin position="82"/>
        <end position="339"/>
    </location>
</feature>
<protein>
    <submittedName>
        <fullName evidence="2">Flavin-dependent amine oxidoreductase</fullName>
    </submittedName>
</protein>
<dbReference type="SUPFAM" id="SSF51905">
    <property type="entry name" value="FAD/NAD(P)-binding domain"/>
    <property type="match status" value="1"/>
</dbReference>
<evidence type="ECO:0000313" key="3">
    <source>
        <dbReference type="Proteomes" id="UP000272400"/>
    </source>
</evidence>
<gene>
    <name evidence="2" type="ORF">EDD29_8973</name>
</gene>
<dbReference type="PANTHER" id="PTHR42923:SF46">
    <property type="entry name" value="AMINE OXIDASE"/>
    <property type="match status" value="1"/>
</dbReference>